<evidence type="ECO:0000313" key="2">
    <source>
        <dbReference type="EMBL" id="NMC64514.1"/>
    </source>
</evidence>
<comment type="caution">
    <text evidence="2">The sequence shown here is derived from an EMBL/GenBank/DDBJ whole genome shotgun (WGS) entry which is preliminary data.</text>
</comment>
<evidence type="ECO:0000256" key="1">
    <source>
        <dbReference type="SAM" id="SignalP"/>
    </source>
</evidence>
<feature type="signal peptide" evidence="1">
    <location>
        <begin position="1"/>
        <end position="27"/>
    </location>
</feature>
<dbReference type="AlphaFoldDB" id="A0A7X9ILT4"/>
<feature type="chain" id="PRO_5031319959" evidence="1">
    <location>
        <begin position="28"/>
        <end position="152"/>
    </location>
</feature>
<proteinExistence type="predicted"/>
<protein>
    <submittedName>
        <fullName evidence="2">Uncharacterized protein</fullName>
    </submittedName>
</protein>
<sequence length="152" mass="17128">MRKNKWFLINIGLLKFLLCFNSTALLAKDHEFCVYITENGEFKSSSSISSVPFKYRTGAKCFDKKRQDFYLAPPDEIKLKGAQLENTLSTALGLVHLRGVRSMESVFGRSPNRAISEATQTVSRVLRQPGWPSNIGVVGADWKVIFLDEKLP</sequence>
<gene>
    <name evidence="2" type="ORF">GYA55_15215</name>
</gene>
<name>A0A7X9ILT4_9DELT</name>
<dbReference type="Proteomes" id="UP000524246">
    <property type="component" value="Unassembled WGS sequence"/>
</dbReference>
<keyword evidence="1" id="KW-0732">Signal</keyword>
<reference evidence="2 3" key="1">
    <citation type="journal article" date="2020" name="Biotechnol. Biofuels">
        <title>New insights from the biogas microbiome by comprehensive genome-resolved metagenomics of nearly 1600 species originating from multiple anaerobic digesters.</title>
        <authorList>
            <person name="Campanaro S."/>
            <person name="Treu L."/>
            <person name="Rodriguez-R L.M."/>
            <person name="Kovalovszki A."/>
            <person name="Ziels R.M."/>
            <person name="Maus I."/>
            <person name="Zhu X."/>
            <person name="Kougias P.G."/>
            <person name="Basile A."/>
            <person name="Luo G."/>
            <person name="Schluter A."/>
            <person name="Konstantinidis K.T."/>
            <person name="Angelidaki I."/>
        </authorList>
    </citation>
    <scope>NUCLEOTIDE SEQUENCE [LARGE SCALE GENOMIC DNA]</scope>
    <source>
        <strain evidence="2">AS27yjCOA_65</strain>
    </source>
</reference>
<dbReference type="EMBL" id="JAAZON010000692">
    <property type="protein sequence ID" value="NMC64514.1"/>
    <property type="molecule type" value="Genomic_DNA"/>
</dbReference>
<accession>A0A7X9ILT4</accession>
<organism evidence="2 3">
    <name type="scientific">SAR324 cluster bacterium</name>
    <dbReference type="NCBI Taxonomy" id="2024889"/>
    <lineage>
        <taxon>Bacteria</taxon>
        <taxon>Deltaproteobacteria</taxon>
        <taxon>SAR324 cluster</taxon>
    </lineage>
</organism>
<evidence type="ECO:0000313" key="3">
    <source>
        <dbReference type="Proteomes" id="UP000524246"/>
    </source>
</evidence>